<dbReference type="EMBL" id="MDUX01000004">
    <property type="protein sequence ID" value="KAF7600550.1"/>
    <property type="molecule type" value="Genomic_DNA"/>
</dbReference>
<evidence type="ECO:0000313" key="3">
    <source>
        <dbReference type="EMBL" id="PAS94881.1"/>
    </source>
</evidence>
<comment type="caution">
    <text evidence="3">The sequence shown here is derived from an EMBL/GenBank/DDBJ whole genome shotgun (WGS) entry which is preliminary data.</text>
</comment>
<evidence type="ECO:0000313" key="5">
    <source>
        <dbReference type="Proteomes" id="UP000623509"/>
    </source>
</evidence>
<dbReference type="InterPro" id="IPR001279">
    <property type="entry name" value="Metallo-B-lactamas"/>
</dbReference>
<dbReference type="OrthoDB" id="9805728at2"/>
<dbReference type="GO" id="GO:0005737">
    <property type="term" value="C:cytoplasm"/>
    <property type="evidence" value="ECO:0007669"/>
    <property type="project" value="TreeGrafter"/>
</dbReference>
<reference evidence="2 5" key="1">
    <citation type="submission" date="2016-08" db="EMBL/GenBank/DDBJ databases">
        <title>Candidatus Dactylopiibacterium carminicum genome sequence.</title>
        <authorList>
            <person name="Ramirez-Puebla S.T."/>
            <person name="Ormeno-Orrillo E."/>
            <person name="Vera-Ponce De Leon A."/>
            <person name="Luis L."/>
            <person name="Sanchez-Flores A."/>
            <person name="Monica R."/>
            <person name="Martinez-Romero E."/>
        </authorList>
    </citation>
    <scope>NUCLEOTIDE SEQUENCE [LARGE SCALE GENOMIC DNA]</scope>
    <source>
        <strain evidence="2">END1</strain>
    </source>
</reference>
<dbReference type="Proteomes" id="UP000623509">
    <property type="component" value="Unassembled WGS sequence"/>
</dbReference>
<sequence length="236" mass="26774">MSSEPGAIHHAPPITLDELPPLAGVILSHDHYDHLDYQPILRLVPRTEHFLAPLGVGDRLIAWGVPAEKVVQLDWWEGTTLADGLQFIATPARHFSGRGLTDRNRSLWASWVMIDGTTRIFFSGDGGYSESFKRIGEQYGPFDLTMMECGAYDRRWPEVHMQPEQVIQAHRDLRGRRLLPIHNGTFDLAMHPWKEPLERITALAEDQAVPLATPRMGECFDLHAPQSGEAWWRQIS</sequence>
<evidence type="ECO:0000259" key="1">
    <source>
        <dbReference type="Pfam" id="PF12706"/>
    </source>
</evidence>
<dbReference type="Gene3D" id="3.60.15.10">
    <property type="entry name" value="Ribonuclease Z/Hydroxyacylglutathione hydrolase-like"/>
    <property type="match status" value="1"/>
</dbReference>
<reference evidence="3 4" key="2">
    <citation type="submission" date="2017-07" db="EMBL/GenBank/DDBJ databases">
        <title>Candidatus Dactylopiibacterium carminicum, a nitrogen-fixing symbiont of the cochineal insect Dactylopius coccus and Dactylopius opuntiae (Hemiptera: Coccoidea: Dactylopiidae).</title>
        <authorList>
            <person name="Vera A."/>
        </authorList>
    </citation>
    <scope>NUCLEOTIDE SEQUENCE [LARGE SCALE GENOMIC DNA]</scope>
    <source>
        <strain evidence="3 4">NFDCM</strain>
    </source>
</reference>
<dbReference type="SUPFAM" id="SSF56281">
    <property type="entry name" value="Metallo-hydrolase/oxidoreductase"/>
    <property type="match status" value="1"/>
</dbReference>
<proteinExistence type="predicted"/>
<dbReference type="AlphaFoldDB" id="A0A272EXQ4"/>
<accession>A0A272EXQ4</accession>
<dbReference type="Pfam" id="PF12706">
    <property type="entry name" value="Lactamase_B_2"/>
    <property type="match status" value="1"/>
</dbReference>
<dbReference type="Proteomes" id="UP000216107">
    <property type="component" value="Unassembled WGS sequence"/>
</dbReference>
<dbReference type="EMBL" id="NMRN01000003">
    <property type="protein sequence ID" value="PAS94881.1"/>
    <property type="molecule type" value="Genomic_DNA"/>
</dbReference>
<dbReference type="PANTHER" id="PTHR15032">
    <property type="entry name" value="N-ACYL-PHOSPHATIDYLETHANOLAMINE-HYDROLYZING PHOSPHOLIPASE D"/>
    <property type="match status" value="1"/>
</dbReference>
<keyword evidence="5" id="KW-1185">Reference proteome</keyword>
<dbReference type="InterPro" id="IPR036866">
    <property type="entry name" value="RibonucZ/Hydroxyglut_hydro"/>
</dbReference>
<protein>
    <recommendedName>
        <fullName evidence="1">Metallo-beta-lactamase domain-containing protein</fullName>
    </recommendedName>
</protein>
<evidence type="ECO:0000313" key="4">
    <source>
        <dbReference type="Proteomes" id="UP000216107"/>
    </source>
</evidence>
<dbReference type="RefSeq" id="WP_095523306.1">
    <property type="nucleotide sequence ID" value="NZ_MDUX01000004.1"/>
</dbReference>
<name>A0A272EXQ4_9RHOO</name>
<dbReference type="PANTHER" id="PTHR15032:SF4">
    <property type="entry name" value="N-ACYL-PHOSPHATIDYLETHANOLAMINE-HYDROLYZING PHOSPHOLIPASE D"/>
    <property type="match status" value="1"/>
</dbReference>
<gene>
    <name evidence="2" type="ORF">BGI27_02325</name>
    <name evidence="3" type="ORF">CGU29_01840</name>
</gene>
<feature type="domain" description="Metallo-beta-lactamase" evidence="1">
    <location>
        <begin position="12"/>
        <end position="182"/>
    </location>
</feature>
<evidence type="ECO:0000313" key="2">
    <source>
        <dbReference type="EMBL" id="KAF7600550.1"/>
    </source>
</evidence>
<organism evidence="3 4">
    <name type="scientific">Candidatus Dactylopiibacterium carminicum</name>
    <dbReference type="NCBI Taxonomy" id="857335"/>
    <lineage>
        <taxon>Bacteria</taxon>
        <taxon>Pseudomonadati</taxon>
        <taxon>Pseudomonadota</taxon>
        <taxon>Betaproteobacteria</taxon>
        <taxon>Rhodocyclales</taxon>
        <taxon>Rhodocyclaceae</taxon>
        <taxon>Candidatus Dactylopiibacterium</taxon>
    </lineage>
</organism>